<dbReference type="InterPro" id="IPR025526">
    <property type="entry name" value="DsrC-like_dom_sf"/>
</dbReference>
<sequence>MASQYQPSYPNAPHGWSPEVAMENAKQEQLELTPDHWDELAALQEYYAKHERVNLRELSDALEEKFHSMGGKKYLFSLFPGGPIAQGCRLAGLDMPRGAVDRGFGSIV</sequence>
<comment type="subcellular location">
    <subcellularLocation>
        <location evidence="1">Cytoplasm</location>
    </subcellularLocation>
</comment>
<evidence type="ECO:0000256" key="1">
    <source>
        <dbReference type="ARBA" id="ARBA00004496"/>
    </source>
</evidence>
<keyword evidence="2" id="KW-0963">Cytoplasm</keyword>
<dbReference type="PANTHER" id="PTHR37010">
    <property type="entry name" value="SULFURTRANSFERASE TUSE"/>
    <property type="match status" value="1"/>
</dbReference>
<dbReference type="Gene3D" id="1.10.10.370">
    <property type="entry name" value="DsrC-like protein, C-terminal domain"/>
    <property type="match status" value="1"/>
</dbReference>
<dbReference type="Pfam" id="PF04358">
    <property type="entry name" value="DsrC"/>
    <property type="match status" value="1"/>
</dbReference>
<comment type="similarity">
    <text evidence="3">Belongs to the dsrC/tusE family.</text>
</comment>
<dbReference type="InterPro" id="IPR007453">
    <property type="entry name" value="DsrC/TusE"/>
</dbReference>
<keyword evidence="3" id="KW-0808">Transferase</keyword>
<dbReference type="InterPro" id="IPR042072">
    <property type="entry name" value="DsrC-like_C"/>
</dbReference>
<evidence type="ECO:0000313" key="4">
    <source>
        <dbReference type="EMBL" id="HDK37783.1"/>
    </source>
</evidence>
<dbReference type="SUPFAM" id="SSF69721">
    <property type="entry name" value="DsrC, the gamma subunit of dissimilatory sulfite reductase"/>
    <property type="match status" value="1"/>
</dbReference>
<dbReference type="PIRSF" id="PIRSF006223">
    <property type="entry name" value="DsrC_TusE"/>
    <property type="match status" value="1"/>
</dbReference>
<name>A0A831KBF1_9GAMM</name>
<dbReference type="AlphaFoldDB" id="A0A831KBF1"/>
<organism evidence="4">
    <name type="scientific">Thiolapillus brandeum</name>
    <dbReference type="NCBI Taxonomy" id="1076588"/>
    <lineage>
        <taxon>Bacteria</taxon>
        <taxon>Pseudomonadati</taxon>
        <taxon>Pseudomonadota</taxon>
        <taxon>Gammaproteobacteria</taxon>
        <taxon>Chromatiales</taxon>
        <taxon>Sedimenticolaceae</taxon>
        <taxon>Thiolapillus</taxon>
    </lineage>
</organism>
<dbReference type="EMBL" id="DRCV01000093">
    <property type="protein sequence ID" value="HDK37783.1"/>
    <property type="molecule type" value="Genomic_DNA"/>
</dbReference>
<comment type="caution">
    <text evidence="4">The sequence shown here is derived from an EMBL/GenBank/DDBJ whole genome shotgun (WGS) entry which is preliminary data.</text>
</comment>
<proteinExistence type="inferred from homology"/>
<dbReference type="GO" id="GO:0005737">
    <property type="term" value="C:cytoplasm"/>
    <property type="evidence" value="ECO:0007669"/>
    <property type="project" value="UniProtKB-SubCell"/>
</dbReference>
<evidence type="ECO:0000256" key="3">
    <source>
        <dbReference type="PIRNR" id="PIRNR006223"/>
    </source>
</evidence>
<reference evidence="4" key="1">
    <citation type="journal article" date="2020" name="mSystems">
        <title>Genome- and Community-Level Interaction Insights into Carbon Utilization and Element Cycling Functions of Hydrothermarchaeota in Hydrothermal Sediment.</title>
        <authorList>
            <person name="Zhou Z."/>
            <person name="Liu Y."/>
            <person name="Xu W."/>
            <person name="Pan J."/>
            <person name="Luo Z.H."/>
            <person name="Li M."/>
        </authorList>
    </citation>
    <scope>NUCLEOTIDE SEQUENCE [LARGE SCALE GENOMIC DNA]</scope>
    <source>
        <strain evidence="4">HyVt-26</strain>
    </source>
</reference>
<dbReference type="GO" id="GO:0002143">
    <property type="term" value="P:tRNA wobble position uridine thiolation"/>
    <property type="evidence" value="ECO:0007669"/>
    <property type="project" value="TreeGrafter"/>
</dbReference>
<gene>
    <name evidence="4" type="primary">tusE</name>
    <name evidence="4" type="ORF">ENG92_02045</name>
</gene>
<dbReference type="PANTHER" id="PTHR37010:SF1">
    <property type="entry name" value="SULFURTRANSFERASE TUSE"/>
    <property type="match status" value="1"/>
</dbReference>
<dbReference type="Proteomes" id="UP000885822">
    <property type="component" value="Unassembled WGS sequence"/>
</dbReference>
<dbReference type="NCBIfam" id="TIGR03342">
    <property type="entry name" value="dsrC_tusE_dsvC"/>
    <property type="match status" value="1"/>
</dbReference>
<protein>
    <recommendedName>
        <fullName evidence="3">Sulfurtransferase</fullName>
        <ecNumber evidence="3">2.8.1.-</ecNumber>
    </recommendedName>
</protein>
<accession>A0A831KBF1</accession>
<evidence type="ECO:0000256" key="2">
    <source>
        <dbReference type="ARBA" id="ARBA00022490"/>
    </source>
</evidence>
<dbReference type="GO" id="GO:0016740">
    <property type="term" value="F:transferase activity"/>
    <property type="evidence" value="ECO:0007669"/>
    <property type="project" value="UniProtKB-KW"/>
</dbReference>
<dbReference type="GO" id="GO:0097163">
    <property type="term" value="F:sulfur carrier activity"/>
    <property type="evidence" value="ECO:0007669"/>
    <property type="project" value="TreeGrafter"/>
</dbReference>
<comment type="function">
    <text evidence="3">Part of a sulfur-relay system.</text>
</comment>
<dbReference type="EC" id="2.8.1.-" evidence="3"/>